<reference evidence="6 7" key="1">
    <citation type="submission" date="2018-11" db="EMBL/GenBank/DDBJ databases">
        <title>Lysobacter cryohumiis sp. nov., isolated from soil in the Tianshan Mountains, Xinjiang, China.</title>
        <authorList>
            <person name="Luo Y."/>
            <person name="Sheng H."/>
        </authorList>
    </citation>
    <scope>NUCLEOTIDE SEQUENCE [LARGE SCALE GENOMIC DNA]</scope>
    <source>
        <strain evidence="6 7">ZS60</strain>
    </source>
</reference>
<protein>
    <recommendedName>
        <fullName evidence="5">Right handed beta helix domain-containing protein</fullName>
    </recommendedName>
</protein>
<comment type="pathway">
    <text evidence="1">Protein modification; protein ubiquitination.</text>
</comment>
<proteinExistence type="predicted"/>
<dbReference type="PANTHER" id="PTHR22990:SF15">
    <property type="entry name" value="F-BOX ONLY PROTEIN 10"/>
    <property type="match status" value="1"/>
</dbReference>
<dbReference type="InterPro" id="IPR011050">
    <property type="entry name" value="Pectin_lyase_fold/virulence"/>
</dbReference>
<dbReference type="NCBIfam" id="TIGR03805">
    <property type="entry name" value="beta_helix_1"/>
    <property type="match status" value="1"/>
</dbReference>
<comment type="caution">
    <text evidence="6">The sequence shown here is derived from an EMBL/GenBank/DDBJ whole genome shotgun (WGS) entry which is preliminary data.</text>
</comment>
<dbReference type="InterPro" id="IPR006626">
    <property type="entry name" value="PbH1"/>
</dbReference>
<sequence>MGKAKTAATRAKMTALAVAVLATACQQQAPTATAPVDGGYQAKLQERLLDAKPGDVIEIPAGRHVFDRSLSLRVDGVTLRGAGMDKTILSFKGQKSGAEGLLVNAGNFTLENLAIEDSKGDGLKVNEGDNITIRGVRVEWTRGPHTSNGAYGLYPVQASNVLIEDCVVIGASDAGIYVGQSNNIVVRRNRVERNVAGIEIENSVGADVHDNLATGNTGGILVFNMPNLPVPGHSTRVFKNRVIANNHDNFAAKGAAVASVPAGSGVVINSNDKVEIFDNDIAGNRTANVIVSSYWSTGYMNKYGVAKDYDPYPEQIAVFGNRFSGGGDSPDGFDLKALKLALYGLGGHLPDVLWDGYANPKLATGPQICVRDASGLINADGPNKYANPSHVDLAAPDGAAFRCTLQRLPAIALAAPAAAPGAGVVAAPAAAVAPATAVPQG</sequence>
<evidence type="ECO:0000256" key="3">
    <source>
        <dbReference type="ARBA" id="ARBA00022786"/>
    </source>
</evidence>
<feature type="signal peptide" evidence="4">
    <location>
        <begin position="1"/>
        <end position="29"/>
    </location>
</feature>
<keyword evidence="3" id="KW-0833">Ubl conjugation pathway</keyword>
<dbReference type="EMBL" id="RIBS01000001">
    <property type="protein sequence ID" value="RNF85892.1"/>
    <property type="molecule type" value="Genomic_DNA"/>
</dbReference>
<organism evidence="6 7">
    <name type="scientific">Montanilutibacter psychrotolerans</name>
    <dbReference type="NCBI Taxonomy" id="1327343"/>
    <lineage>
        <taxon>Bacteria</taxon>
        <taxon>Pseudomonadati</taxon>
        <taxon>Pseudomonadota</taxon>
        <taxon>Gammaproteobacteria</taxon>
        <taxon>Lysobacterales</taxon>
        <taxon>Lysobacteraceae</taxon>
        <taxon>Montanilutibacter</taxon>
    </lineage>
</organism>
<gene>
    <name evidence="6" type="ORF">EER27_00125</name>
</gene>
<dbReference type="Gene3D" id="2.160.20.10">
    <property type="entry name" value="Single-stranded right-handed beta-helix, Pectin lyase-like"/>
    <property type="match status" value="1"/>
</dbReference>
<feature type="chain" id="PRO_5018203468" description="Right handed beta helix domain-containing protein" evidence="4">
    <location>
        <begin position="30"/>
        <end position="441"/>
    </location>
</feature>
<dbReference type="PANTHER" id="PTHR22990">
    <property type="entry name" value="F-BOX ONLY PROTEIN"/>
    <property type="match status" value="1"/>
</dbReference>
<evidence type="ECO:0000313" key="7">
    <source>
        <dbReference type="Proteomes" id="UP000267049"/>
    </source>
</evidence>
<evidence type="ECO:0000256" key="2">
    <source>
        <dbReference type="ARBA" id="ARBA00022737"/>
    </source>
</evidence>
<dbReference type="RefSeq" id="WP_123086014.1">
    <property type="nucleotide sequence ID" value="NZ_RIBS01000001.1"/>
</dbReference>
<feature type="domain" description="Right handed beta helix" evidence="5">
    <location>
        <begin position="87"/>
        <end position="224"/>
    </location>
</feature>
<dbReference type="InterPro" id="IPR022441">
    <property type="entry name" value="Para_beta_helix_rpt-2"/>
</dbReference>
<dbReference type="Pfam" id="PF13229">
    <property type="entry name" value="Beta_helix"/>
    <property type="match status" value="1"/>
</dbReference>
<dbReference type="Proteomes" id="UP000267049">
    <property type="component" value="Unassembled WGS sequence"/>
</dbReference>
<dbReference type="AlphaFoldDB" id="A0A3M8T580"/>
<dbReference type="NCBIfam" id="TIGR03804">
    <property type="entry name" value="para_beta_helix"/>
    <property type="match status" value="1"/>
</dbReference>
<evidence type="ECO:0000313" key="6">
    <source>
        <dbReference type="EMBL" id="RNF85892.1"/>
    </source>
</evidence>
<evidence type="ECO:0000256" key="4">
    <source>
        <dbReference type="SAM" id="SignalP"/>
    </source>
</evidence>
<dbReference type="PROSITE" id="PS51257">
    <property type="entry name" value="PROKAR_LIPOPROTEIN"/>
    <property type="match status" value="1"/>
</dbReference>
<name>A0A3M8T580_9GAMM</name>
<accession>A0A3M8T580</accession>
<evidence type="ECO:0000256" key="1">
    <source>
        <dbReference type="ARBA" id="ARBA00004906"/>
    </source>
</evidence>
<dbReference type="SUPFAM" id="SSF51126">
    <property type="entry name" value="Pectin lyase-like"/>
    <property type="match status" value="1"/>
</dbReference>
<dbReference type="InterPro" id="IPR022442">
    <property type="entry name" value="SO_2930-like_dom"/>
</dbReference>
<dbReference type="InterPro" id="IPR012334">
    <property type="entry name" value="Pectin_lyas_fold"/>
</dbReference>
<dbReference type="InterPro" id="IPR051550">
    <property type="entry name" value="SCF-Subunits/Alg-Epimerases"/>
</dbReference>
<dbReference type="OrthoDB" id="338827at2"/>
<keyword evidence="7" id="KW-1185">Reference proteome</keyword>
<dbReference type="SMART" id="SM00710">
    <property type="entry name" value="PbH1"/>
    <property type="match status" value="7"/>
</dbReference>
<keyword evidence="4" id="KW-0732">Signal</keyword>
<keyword evidence="2" id="KW-0677">Repeat</keyword>
<evidence type="ECO:0000259" key="5">
    <source>
        <dbReference type="Pfam" id="PF13229"/>
    </source>
</evidence>
<dbReference type="InterPro" id="IPR039448">
    <property type="entry name" value="Beta_helix"/>
</dbReference>